<dbReference type="AlphaFoldDB" id="A0A1G7AC99"/>
<reference evidence="2 3" key="1">
    <citation type="submission" date="2016-10" db="EMBL/GenBank/DDBJ databases">
        <authorList>
            <person name="de Groot N.N."/>
        </authorList>
    </citation>
    <scope>NUCLEOTIDE SEQUENCE [LARGE SCALE GENOMIC DNA]</scope>
    <source>
        <strain evidence="2 3">CGMCC 1.9109</strain>
    </source>
</reference>
<dbReference type="Proteomes" id="UP000183685">
    <property type="component" value="Unassembled WGS sequence"/>
</dbReference>
<gene>
    <name evidence="2" type="ORF">SAMN04488071_2175</name>
</gene>
<dbReference type="InterPro" id="IPR010781">
    <property type="entry name" value="DUF1376"/>
</dbReference>
<name>A0A1G7AC99_9PROT</name>
<organism evidence="2 3">
    <name type="scientific">Kordiimonas lacus</name>
    <dbReference type="NCBI Taxonomy" id="637679"/>
    <lineage>
        <taxon>Bacteria</taxon>
        <taxon>Pseudomonadati</taxon>
        <taxon>Pseudomonadota</taxon>
        <taxon>Alphaproteobacteria</taxon>
        <taxon>Kordiimonadales</taxon>
        <taxon>Kordiimonadaceae</taxon>
        <taxon>Kordiimonas</taxon>
    </lineage>
</organism>
<feature type="region of interest" description="Disordered" evidence="1">
    <location>
        <begin position="102"/>
        <end position="130"/>
    </location>
</feature>
<keyword evidence="3" id="KW-1185">Reference proteome</keyword>
<evidence type="ECO:0000256" key="1">
    <source>
        <dbReference type="SAM" id="MobiDB-lite"/>
    </source>
</evidence>
<proteinExistence type="predicted"/>
<dbReference type="EMBL" id="FNAK01000004">
    <property type="protein sequence ID" value="SDE12432.1"/>
    <property type="molecule type" value="Genomic_DNA"/>
</dbReference>
<accession>A0A1G7AC99</accession>
<sequence length="319" mass="35485">MAEFPALPIFTDAYLADTRHLTAEEHGVYLLLLMCAWRTRGCALKDDDRFLARSVGVTLQRWRRLRPVIADFFTVKDGLWRQKKLTDVYKGVETRVARNRANGAKGGRAKAARTSGDRQAVATPRKLATKTRIQTPEPKAEDADLCLQDIAAAAGLDVVGLDPSEPLKWQAAGADLSRDILPAVERLRRREVARSGRAPASLAYYSPAIIEARDKRLGAHKAGQAHREAFPPALPKRRFDPTSVADWRLFLGDPSSRFRGDYLARHWRIGADHPQFLPRSLGPDPTVKPNKSIPDEIIAEYGPLWGWVLPSGKANKKSS</sequence>
<dbReference type="STRING" id="637679.GCA_001550055_01682"/>
<dbReference type="RefSeq" id="WP_068303806.1">
    <property type="nucleotide sequence ID" value="NZ_FNAK01000004.1"/>
</dbReference>
<dbReference type="OrthoDB" id="7211084at2"/>
<protein>
    <submittedName>
        <fullName evidence="2">Uncharacterized conserved protein YdaU, DUF1376 family</fullName>
    </submittedName>
</protein>
<evidence type="ECO:0000313" key="3">
    <source>
        <dbReference type="Proteomes" id="UP000183685"/>
    </source>
</evidence>
<evidence type="ECO:0000313" key="2">
    <source>
        <dbReference type="EMBL" id="SDE12432.1"/>
    </source>
</evidence>
<dbReference type="Pfam" id="PF07120">
    <property type="entry name" value="DUF1376"/>
    <property type="match status" value="1"/>
</dbReference>